<gene>
    <name evidence="1" type="ORF">L873DRAFT_197480</name>
</gene>
<proteinExistence type="predicted"/>
<dbReference type="EMBL" id="ML120475">
    <property type="protein sequence ID" value="RPA92329.1"/>
    <property type="molecule type" value="Genomic_DNA"/>
</dbReference>
<reference evidence="1 2" key="1">
    <citation type="journal article" date="2018" name="Nat. Ecol. Evol.">
        <title>Pezizomycetes genomes reveal the molecular basis of ectomycorrhizal truffle lifestyle.</title>
        <authorList>
            <person name="Murat C."/>
            <person name="Payen T."/>
            <person name="Noel B."/>
            <person name="Kuo A."/>
            <person name="Morin E."/>
            <person name="Chen J."/>
            <person name="Kohler A."/>
            <person name="Krizsan K."/>
            <person name="Balestrini R."/>
            <person name="Da Silva C."/>
            <person name="Montanini B."/>
            <person name="Hainaut M."/>
            <person name="Levati E."/>
            <person name="Barry K.W."/>
            <person name="Belfiori B."/>
            <person name="Cichocki N."/>
            <person name="Clum A."/>
            <person name="Dockter R.B."/>
            <person name="Fauchery L."/>
            <person name="Guy J."/>
            <person name="Iotti M."/>
            <person name="Le Tacon F."/>
            <person name="Lindquist E.A."/>
            <person name="Lipzen A."/>
            <person name="Malagnac F."/>
            <person name="Mello A."/>
            <person name="Molinier V."/>
            <person name="Miyauchi S."/>
            <person name="Poulain J."/>
            <person name="Riccioni C."/>
            <person name="Rubini A."/>
            <person name="Sitrit Y."/>
            <person name="Splivallo R."/>
            <person name="Traeger S."/>
            <person name="Wang M."/>
            <person name="Zifcakova L."/>
            <person name="Wipf D."/>
            <person name="Zambonelli A."/>
            <person name="Paolocci F."/>
            <person name="Nowrousian M."/>
            <person name="Ottonello S."/>
            <person name="Baldrian P."/>
            <person name="Spatafora J.W."/>
            <person name="Henrissat B."/>
            <person name="Nagy L.G."/>
            <person name="Aury J.M."/>
            <person name="Wincker P."/>
            <person name="Grigoriev I.V."/>
            <person name="Bonfante P."/>
            <person name="Martin F.M."/>
        </authorList>
    </citation>
    <scope>NUCLEOTIDE SEQUENCE [LARGE SCALE GENOMIC DNA]</scope>
    <source>
        <strain evidence="1 2">120613-1</strain>
    </source>
</reference>
<dbReference type="Proteomes" id="UP000276215">
    <property type="component" value="Unassembled WGS sequence"/>
</dbReference>
<name>A0A3N4J215_9PEZI</name>
<keyword evidence="2" id="KW-1185">Reference proteome</keyword>
<organism evidence="1 2">
    <name type="scientific">Choiromyces venosus 120613-1</name>
    <dbReference type="NCBI Taxonomy" id="1336337"/>
    <lineage>
        <taxon>Eukaryota</taxon>
        <taxon>Fungi</taxon>
        <taxon>Dikarya</taxon>
        <taxon>Ascomycota</taxon>
        <taxon>Pezizomycotina</taxon>
        <taxon>Pezizomycetes</taxon>
        <taxon>Pezizales</taxon>
        <taxon>Tuberaceae</taxon>
        <taxon>Choiromyces</taxon>
    </lineage>
</organism>
<evidence type="ECO:0000313" key="1">
    <source>
        <dbReference type="EMBL" id="RPA92329.1"/>
    </source>
</evidence>
<sequence length="91" mass="10349">MVVWVILGRSGASYSTQTSRFVPHDEMPRHIKCNGAFERLTRNDSPGTCFIAGVRLTIMTAFDCSNTMKNVIFGIRYMHWATAMHNHSKNK</sequence>
<dbReference type="AlphaFoldDB" id="A0A3N4J215"/>
<protein>
    <submittedName>
        <fullName evidence="1">Uncharacterized protein</fullName>
    </submittedName>
</protein>
<accession>A0A3N4J215</accession>
<evidence type="ECO:0000313" key="2">
    <source>
        <dbReference type="Proteomes" id="UP000276215"/>
    </source>
</evidence>